<feature type="transmembrane region" description="Helical" evidence="1">
    <location>
        <begin position="120"/>
        <end position="138"/>
    </location>
</feature>
<keyword evidence="1" id="KW-0812">Transmembrane</keyword>
<feature type="transmembrane region" description="Helical" evidence="1">
    <location>
        <begin position="37"/>
        <end position="55"/>
    </location>
</feature>
<sequence>MFFNNTIFKRRFQFQLSYFLIPLACVIYIYIPNTRKYLLYHIVCIGIIGTIDTYYNYIENNIGIGTAVISTLVHLSLLIVLINFKKYGGISIISLFLLCIANLTILLLPYWPYPIKRETLLILYNLIYISLYFAFTLLL</sequence>
<keyword evidence="1" id="KW-1133">Transmembrane helix</keyword>
<feature type="transmembrane region" description="Helical" evidence="1">
    <location>
        <begin position="12"/>
        <end position="31"/>
    </location>
</feature>
<dbReference type="EMBL" id="MN739734">
    <property type="protein sequence ID" value="QHT23725.1"/>
    <property type="molecule type" value="Genomic_DNA"/>
</dbReference>
<evidence type="ECO:0000313" key="2">
    <source>
        <dbReference type="EMBL" id="QHT23725.1"/>
    </source>
</evidence>
<reference evidence="2" key="1">
    <citation type="journal article" date="2020" name="Nature">
        <title>Giant virus diversity and host interactions through global metagenomics.</title>
        <authorList>
            <person name="Schulz F."/>
            <person name="Roux S."/>
            <person name="Paez-Espino D."/>
            <person name="Jungbluth S."/>
            <person name="Walsh D.A."/>
            <person name="Denef V.J."/>
            <person name="McMahon K.D."/>
            <person name="Konstantinidis K.T."/>
            <person name="Eloe-Fadrosh E.A."/>
            <person name="Kyrpides N.C."/>
            <person name="Woyke T."/>
        </authorList>
    </citation>
    <scope>NUCLEOTIDE SEQUENCE</scope>
    <source>
        <strain evidence="2">GVMAG-M-3300023179-116</strain>
    </source>
</reference>
<organism evidence="2">
    <name type="scientific">viral metagenome</name>
    <dbReference type="NCBI Taxonomy" id="1070528"/>
    <lineage>
        <taxon>unclassified sequences</taxon>
        <taxon>metagenomes</taxon>
        <taxon>organismal metagenomes</taxon>
    </lineage>
</organism>
<feature type="transmembrane region" description="Helical" evidence="1">
    <location>
        <begin position="62"/>
        <end position="82"/>
    </location>
</feature>
<accession>A0A6C0E8H4</accession>
<keyword evidence="1" id="KW-0472">Membrane</keyword>
<feature type="transmembrane region" description="Helical" evidence="1">
    <location>
        <begin position="88"/>
        <end position="108"/>
    </location>
</feature>
<evidence type="ECO:0000256" key="1">
    <source>
        <dbReference type="SAM" id="Phobius"/>
    </source>
</evidence>
<proteinExistence type="predicted"/>
<protein>
    <submittedName>
        <fullName evidence="2">Uncharacterized protein</fullName>
    </submittedName>
</protein>
<name>A0A6C0E8H4_9ZZZZ</name>
<dbReference type="AlphaFoldDB" id="A0A6C0E8H4"/>